<dbReference type="SUPFAM" id="SSF52343">
    <property type="entry name" value="Ferredoxin reductase-like, C-terminal NADP-linked domain"/>
    <property type="match status" value="1"/>
</dbReference>
<evidence type="ECO:0000259" key="2">
    <source>
        <dbReference type="PROSITE" id="PS51384"/>
    </source>
</evidence>
<dbReference type="PANTHER" id="PTHR42815:SF2">
    <property type="entry name" value="FAD-BINDING, PUTATIVE (AFU_ORTHOLOGUE AFUA_6G07600)-RELATED"/>
    <property type="match status" value="1"/>
</dbReference>
<comment type="caution">
    <text evidence="3">The sequence shown here is derived from an EMBL/GenBank/DDBJ whole genome shotgun (WGS) entry which is preliminary data.</text>
</comment>
<dbReference type="eggNOG" id="ENOG502QV2C">
    <property type="taxonomic scope" value="Eukaryota"/>
</dbReference>
<dbReference type="OrthoDB" id="436496at2759"/>
<proteinExistence type="predicted"/>
<dbReference type="PROSITE" id="PS51384">
    <property type="entry name" value="FAD_FR"/>
    <property type="match status" value="1"/>
</dbReference>
<feature type="transmembrane region" description="Helical" evidence="1">
    <location>
        <begin position="504"/>
        <end position="524"/>
    </location>
</feature>
<keyword evidence="4" id="KW-1185">Reference proteome</keyword>
<dbReference type="InParanoid" id="V5FML7"/>
<dbReference type="Gene3D" id="3.40.50.80">
    <property type="entry name" value="Nucleotide-binding domain of ferredoxin-NADP reductase (FNR) module"/>
    <property type="match status" value="1"/>
</dbReference>
<dbReference type="Proteomes" id="UP000018001">
    <property type="component" value="Unassembled WGS sequence"/>
</dbReference>
<dbReference type="InterPro" id="IPR017938">
    <property type="entry name" value="Riboflavin_synthase-like_b-brl"/>
</dbReference>
<keyword evidence="1" id="KW-0472">Membrane</keyword>
<dbReference type="GO" id="GO:0016491">
    <property type="term" value="F:oxidoreductase activity"/>
    <property type="evidence" value="ECO:0007669"/>
    <property type="project" value="InterPro"/>
</dbReference>
<dbReference type="AlphaFoldDB" id="V5FML7"/>
<name>V5FML7_BYSSN</name>
<dbReference type="Gene3D" id="2.40.30.10">
    <property type="entry name" value="Translation factors"/>
    <property type="match status" value="1"/>
</dbReference>
<keyword evidence="1" id="KW-0812">Transmembrane</keyword>
<reference evidence="4" key="1">
    <citation type="journal article" date="2014" name="Genome Announc.">
        <title>Draft genome sequence of the formaldehyde-resistant fungus Byssochlamys spectabilis No. 5 (anamorph Paecilomyces variotii No. 5) (NBRC109023).</title>
        <authorList>
            <person name="Oka T."/>
            <person name="Ekino K."/>
            <person name="Fukuda K."/>
            <person name="Nomura Y."/>
        </authorList>
    </citation>
    <scope>NUCLEOTIDE SEQUENCE [LARGE SCALE GENOMIC DNA]</scope>
    <source>
        <strain evidence="4">No. 5 / NBRC 109023</strain>
    </source>
</reference>
<accession>V5FML7</accession>
<evidence type="ECO:0000313" key="3">
    <source>
        <dbReference type="EMBL" id="GAD93153.1"/>
    </source>
</evidence>
<protein>
    <submittedName>
        <fullName evidence="3">Oxidoreductase, FAD-binding, putative</fullName>
    </submittedName>
</protein>
<dbReference type="HOGENOM" id="CLU_017006_1_0_1"/>
<evidence type="ECO:0000256" key="1">
    <source>
        <dbReference type="SAM" id="Phobius"/>
    </source>
</evidence>
<organism evidence="3 4">
    <name type="scientific">Byssochlamys spectabilis (strain No. 5 / NBRC 109023)</name>
    <name type="common">Paecilomyces variotii</name>
    <dbReference type="NCBI Taxonomy" id="1356009"/>
    <lineage>
        <taxon>Eukaryota</taxon>
        <taxon>Fungi</taxon>
        <taxon>Dikarya</taxon>
        <taxon>Ascomycota</taxon>
        <taxon>Pezizomycotina</taxon>
        <taxon>Eurotiomycetes</taxon>
        <taxon>Eurotiomycetidae</taxon>
        <taxon>Eurotiales</taxon>
        <taxon>Thermoascaceae</taxon>
        <taxon>Paecilomyces</taxon>
    </lineage>
</organism>
<keyword evidence="1" id="KW-1133">Transmembrane helix</keyword>
<dbReference type="PANTHER" id="PTHR42815">
    <property type="entry name" value="FAD-BINDING, PUTATIVE (AFU_ORTHOLOGUE AFUA_6G07600)-RELATED"/>
    <property type="match status" value="1"/>
</dbReference>
<dbReference type="SUPFAM" id="SSF63380">
    <property type="entry name" value="Riboflavin synthase domain-like"/>
    <property type="match status" value="1"/>
</dbReference>
<sequence length="639" mass="70508">MATSALQGWHPGELVMQRKFGFEDAVRDTWAHIRNFMPEQHRIFHTSNLPFIPITTFDEEGRPWSSIVAGSTGEIGFVKSPDERTLSLNIRIWDGDPLLDTVKAWIDPKRRAVATPERFLTAGLGIEFSTRRRNKFAGFIEHVCSTADSEYNIDLRVTETVGNCPKYINVRKLIPHPHTQPVIAYNCQHLGPYDRLPDEVIEFILEADTVFVGSIYKSDPSTAEKFPSHSGMNARGGLPGFIRVRPSDGRTVVLPDYSGNRFLASLGNIEAGGLASFTIVSFATGDILYLTGTAENLVGPPALEVMTRHAGITLLRTTGFIIVRDALPIRQQTGTSVERSPYSPKIKYLVEETASQSDTSGQYKAHLESATQLSEDLAVFRFRVAVKAGAENINIRPGQAIVLDFMDWMGPPQYHHMADSNPQMMNDDRLRTWTVSSSHEGQEVSWFELTMRKMKGGAVTGALFDILRRPSTKQGSLSLSDNAVHANIVGVTGDFFMPNDKLNVAWIAGGIGITPFLAMLNALANRGPKAQGDILFILSTREPGIMLELMRGPLENMSPAVKISVDIFSSNARTNVEGTSRNKPLISFHKGRVASEYWMNVPKDKDVFICGPNSFGDAVAQGLQAGGVLPTQIHREGFY</sequence>
<dbReference type="EMBL" id="BAUL01000048">
    <property type="protein sequence ID" value="GAD93153.1"/>
    <property type="molecule type" value="Genomic_DNA"/>
</dbReference>
<evidence type="ECO:0000313" key="4">
    <source>
        <dbReference type="Proteomes" id="UP000018001"/>
    </source>
</evidence>
<dbReference type="InterPro" id="IPR039261">
    <property type="entry name" value="FNR_nucleotide-bd"/>
</dbReference>
<gene>
    <name evidence="3" type="ORF">PVAR5_1759</name>
</gene>
<dbReference type="InterPro" id="IPR017927">
    <property type="entry name" value="FAD-bd_FR_type"/>
</dbReference>
<feature type="domain" description="FAD-binding FR-type" evidence="2">
    <location>
        <begin position="360"/>
        <end position="498"/>
    </location>
</feature>